<comment type="similarity">
    <text evidence="4 7">Belongs to the glucosamine/galactosamine-6-phosphate isomerase family. 6-phosphogluconolactonase subfamily.</text>
</comment>
<dbReference type="RefSeq" id="WP_121938526.1">
    <property type="nucleotide sequence ID" value="NZ_REFR01000011.1"/>
</dbReference>
<evidence type="ECO:0000313" key="9">
    <source>
        <dbReference type="EMBL" id="RMB07730.1"/>
    </source>
</evidence>
<reference evidence="9 10" key="1">
    <citation type="submission" date="2018-10" db="EMBL/GenBank/DDBJ databases">
        <title>Genomic Encyclopedia of Archaeal and Bacterial Type Strains, Phase II (KMG-II): from individual species to whole genera.</title>
        <authorList>
            <person name="Goeker M."/>
        </authorList>
    </citation>
    <scope>NUCLEOTIDE SEQUENCE [LARGE SCALE GENOMIC DNA]</scope>
    <source>
        <strain evidence="9 10">DSM 25217</strain>
    </source>
</reference>
<evidence type="ECO:0000256" key="1">
    <source>
        <dbReference type="ARBA" id="ARBA00000832"/>
    </source>
</evidence>
<protein>
    <recommendedName>
        <fullName evidence="6 7">6-phosphogluconolactonase</fullName>
        <shortName evidence="7">6PGL</shortName>
        <ecNumber evidence="5 7">3.1.1.31</ecNumber>
    </recommendedName>
</protein>
<evidence type="ECO:0000259" key="8">
    <source>
        <dbReference type="Pfam" id="PF01182"/>
    </source>
</evidence>
<dbReference type="PANTHER" id="PTHR11054:SF0">
    <property type="entry name" value="6-PHOSPHOGLUCONOLACTONASE"/>
    <property type="match status" value="1"/>
</dbReference>
<dbReference type="SUPFAM" id="SSF100950">
    <property type="entry name" value="NagB/RpiA/CoA transferase-like"/>
    <property type="match status" value="1"/>
</dbReference>
<evidence type="ECO:0000256" key="2">
    <source>
        <dbReference type="ARBA" id="ARBA00002681"/>
    </source>
</evidence>
<evidence type="ECO:0000256" key="5">
    <source>
        <dbReference type="ARBA" id="ARBA00013198"/>
    </source>
</evidence>
<name>A0A3M0CGT3_9PROT</name>
<evidence type="ECO:0000256" key="6">
    <source>
        <dbReference type="ARBA" id="ARBA00020337"/>
    </source>
</evidence>
<dbReference type="UniPathway" id="UPA00115">
    <property type="reaction ID" value="UER00409"/>
</dbReference>
<evidence type="ECO:0000256" key="7">
    <source>
        <dbReference type="RuleBase" id="RU365095"/>
    </source>
</evidence>
<comment type="function">
    <text evidence="2 7">Hydrolysis of 6-phosphogluconolactone to 6-phosphogluconate.</text>
</comment>
<dbReference type="InterPro" id="IPR037171">
    <property type="entry name" value="NagB/RpiA_transferase-like"/>
</dbReference>
<proteinExistence type="inferred from homology"/>
<dbReference type="GO" id="GO:0005975">
    <property type="term" value="P:carbohydrate metabolic process"/>
    <property type="evidence" value="ECO:0007669"/>
    <property type="project" value="UniProtKB-UniRule"/>
</dbReference>
<comment type="pathway">
    <text evidence="3 7">Carbohydrate degradation; pentose phosphate pathway; D-ribulose 5-phosphate from D-glucose 6-phosphate (oxidative stage): step 2/3.</text>
</comment>
<dbReference type="InterPro" id="IPR006148">
    <property type="entry name" value="Glc/Gal-6P_isomerase"/>
</dbReference>
<keyword evidence="7" id="KW-0378">Hydrolase</keyword>
<evidence type="ECO:0000256" key="4">
    <source>
        <dbReference type="ARBA" id="ARBA00010662"/>
    </source>
</evidence>
<dbReference type="InterPro" id="IPR005900">
    <property type="entry name" value="6-phosphogluconolactonase_DevB"/>
</dbReference>
<dbReference type="Pfam" id="PF01182">
    <property type="entry name" value="Glucosamine_iso"/>
    <property type="match status" value="1"/>
</dbReference>
<dbReference type="GO" id="GO:0017057">
    <property type="term" value="F:6-phosphogluconolactonase activity"/>
    <property type="evidence" value="ECO:0007669"/>
    <property type="project" value="UniProtKB-UniRule"/>
</dbReference>
<dbReference type="NCBIfam" id="TIGR01198">
    <property type="entry name" value="pgl"/>
    <property type="match status" value="1"/>
</dbReference>
<dbReference type="Gene3D" id="3.40.50.1360">
    <property type="match status" value="1"/>
</dbReference>
<evidence type="ECO:0000256" key="3">
    <source>
        <dbReference type="ARBA" id="ARBA00004961"/>
    </source>
</evidence>
<dbReference type="EMBL" id="REFR01000011">
    <property type="protein sequence ID" value="RMB07730.1"/>
    <property type="molecule type" value="Genomic_DNA"/>
</dbReference>
<dbReference type="InterPro" id="IPR039104">
    <property type="entry name" value="6PGL"/>
</dbReference>
<dbReference type="EC" id="3.1.1.31" evidence="5 7"/>
<dbReference type="PANTHER" id="PTHR11054">
    <property type="entry name" value="6-PHOSPHOGLUCONOLACTONASE"/>
    <property type="match status" value="1"/>
</dbReference>
<evidence type="ECO:0000313" key="10">
    <source>
        <dbReference type="Proteomes" id="UP000271227"/>
    </source>
</evidence>
<sequence length="236" mass="24630">MAKAVWHGFDTRADMVRALADKTGTALEAAVAARGVASWAVSGGSTPKPLFAALAAAPLPWPHIQVALVDERWVPRSHPSSNEALVWSDLLRGAASGAPFQAMKTAHGDPFTAAPAVNAHYSALPLPFDMVLLGLGPDGHTASLFPAAAGLEAALDPAGVALCAPIRAVQSNVTGQETLRMTLTLTALKTARAVTLMITGPDKKAVLQRALDTDTHLPVARVVRGLDTDVQIYWAP</sequence>
<comment type="catalytic activity">
    <reaction evidence="1 7">
        <text>6-phospho-D-glucono-1,5-lactone + H2O = 6-phospho-D-gluconate + H(+)</text>
        <dbReference type="Rhea" id="RHEA:12556"/>
        <dbReference type="ChEBI" id="CHEBI:15377"/>
        <dbReference type="ChEBI" id="CHEBI:15378"/>
        <dbReference type="ChEBI" id="CHEBI:57955"/>
        <dbReference type="ChEBI" id="CHEBI:58759"/>
        <dbReference type="EC" id="3.1.1.31"/>
    </reaction>
</comment>
<organism evidence="9 10">
    <name type="scientific">Eilatimonas milleporae</name>
    <dbReference type="NCBI Taxonomy" id="911205"/>
    <lineage>
        <taxon>Bacteria</taxon>
        <taxon>Pseudomonadati</taxon>
        <taxon>Pseudomonadota</taxon>
        <taxon>Alphaproteobacteria</taxon>
        <taxon>Kordiimonadales</taxon>
        <taxon>Kordiimonadaceae</taxon>
        <taxon>Eilatimonas</taxon>
    </lineage>
</organism>
<dbReference type="InParanoid" id="A0A3M0CGT3"/>
<dbReference type="CDD" id="cd01400">
    <property type="entry name" value="6PGL"/>
    <property type="match status" value="1"/>
</dbReference>
<accession>A0A3M0CGT3</accession>
<dbReference type="OrthoDB" id="9810967at2"/>
<comment type="caution">
    <text evidence="9">The sequence shown here is derived from an EMBL/GenBank/DDBJ whole genome shotgun (WGS) entry which is preliminary data.</text>
</comment>
<keyword evidence="10" id="KW-1185">Reference proteome</keyword>
<gene>
    <name evidence="7" type="primary">pgl</name>
    <name evidence="9" type="ORF">BXY39_1818</name>
</gene>
<dbReference type="AlphaFoldDB" id="A0A3M0CGT3"/>
<dbReference type="GO" id="GO:0006098">
    <property type="term" value="P:pentose-phosphate shunt"/>
    <property type="evidence" value="ECO:0007669"/>
    <property type="project" value="UniProtKB-UniPathway"/>
</dbReference>
<dbReference type="Proteomes" id="UP000271227">
    <property type="component" value="Unassembled WGS sequence"/>
</dbReference>
<feature type="domain" description="Glucosamine/galactosamine-6-phosphate isomerase" evidence="8">
    <location>
        <begin position="11"/>
        <end position="223"/>
    </location>
</feature>